<accession>A0A8X6T922</accession>
<sequence>MAPREEVPKTSNQIPIEKEKTPDNAETNFKFEKFATYINEIQNITSKFPEIFRALEDMSKADNDIDKLNIFLIAVARSCNKTK</sequence>
<protein>
    <submittedName>
        <fullName evidence="2">Uncharacterized protein</fullName>
    </submittedName>
</protein>
<gene>
    <name evidence="2" type="ORF">TNCV_3295471</name>
</gene>
<reference evidence="2" key="1">
    <citation type="submission" date="2020-08" db="EMBL/GenBank/DDBJ databases">
        <title>Multicomponent nature underlies the extraordinary mechanical properties of spider dragline silk.</title>
        <authorList>
            <person name="Kono N."/>
            <person name="Nakamura H."/>
            <person name="Mori M."/>
            <person name="Yoshida Y."/>
            <person name="Ohtoshi R."/>
            <person name="Malay A.D."/>
            <person name="Moran D.A.P."/>
            <person name="Tomita M."/>
            <person name="Numata K."/>
            <person name="Arakawa K."/>
        </authorList>
    </citation>
    <scope>NUCLEOTIDE SEQUENCE</scope>
</reference>
<feature type="compositionally biased region" description="Basic and acidic residues" evidence="1">
    <location>
        <begin position="16"/>
        <end position="25"/>
    </location>
</feature>
<proteinExistence type="predicted"/>
<comment type="caution">
    <text evidence="2">The sequence shown here is derived from an EMBL/GenBank/DDBJ whole genome shotgun (WGS) entry which is preliminary data.</text>
</comment>
<evidence type="ECO:0000313" key="3">
    <source>
        <dbReference type="Proteomes" id="UP000887159"/>
    </source>
</evidence>
<organism evidence="2 3">
    <name type="scientific">Trichonephila clavipes</name>
    <name type="common">Golden silk orbweaver</name>
    <name type="synonym">Nephila clavipes</name>
    <dbReference type="NCBI Taxonomy" id="2585209"/>
    <lineage>
        <taxon>Eukaryota</taxon>
        <taxon>Metazoa</taxon>
        <taxon>Ecdysozoa</taxon>
        <taxon>Arthropoda</taxon>
        <taxon>Chelicerata</taxon>
        <taxon>Arachnida</taxon>
        <taxon>Araneae</taxon>
        <taxon>Araneomorphae</taxon>
        <taxon>Entelegynae</taxon>
        <taxon>Araneoidea</taxon>
        <taxon>Nephilidae</taxon>
        <taxon>Trichonephila</taxon>
    </lineage>
</organism>
<feature type="region of interest" description="Disordered" evidence="1">
    <location>
        <begin position="1"/>
        <end position="25"/>
    </location>
</feature>
<keyword evidence="3" id="KW-1185">Reference proteome</keyword>
<evidence type="ECO:0000313" key="2">
    <source>
        <dbReference type="EMBL" id="GFY21903.1"/>
    </source>
</evidence>
<dbReference type="AlphaFoldDB" id="A0A8X6T922"/>
<evidence type="ECO:0000256" key="1">
    <source>
        <dbReference type="SAM" id="MobiDB-lite"/>
    </source>
</evidence>
<dbReference type="Proteomes" id="UP000887159">
    <property type="component" value="Unassembled WGS sequence"/>
</dbReference>
<dbReference type="EMBL" id="BMAU01021359">
    <property type="protein sequence ID" value="GFY21903.1"/>
    <property type="molecule type" value="Genomic_DNA"/>
</dbReference>
<name>A0A8X6T922_TRICX</name>